<keyword evidence="2" id="KW-1185">Reference proteome</keyword>
<evidence type="ECO:0000313" key="1">
    <source>
        <dbReference type="EMBL" id="KAH3819733.1"/>
    </source>
</evidence>
<reference evidence="1" key="2">
    <citation type="submission" date="2020-11" db="EMBL/GenBank/DDBJ databases">
        <authorList>
            <person name="McCartney M.A."/>
            <person name="Auch B."/>
            <person name="Kono T."/>
            <person name="Mallez S."/>
            <person name="Becker A."/>
            <person name="Gohl D.M."/>
            <person name="Silverstein K.A.T."/>
            <person name="Koren S."/>
            <person name="Bechman K.B."/>
            <person name="Herman A."/>
            <person name="Abrahante J.E."/>
            <person name="Garbe J."/>
        </authorList>
    </citation>
    <scope>NUCLEOTIDE SEQUENCE</scope>
    <source>
        <strain evidence="1">Duluth1</strain>
        <tissue evidence="1">Whole animal</tissue>
    </source>
</reference>
<name>A0A9D4GQ59_DREPO</name>
<reference evidence="1" key="1">
    <citation type="journal article" date="2019" name="bioRxiv">
        <title>The Genome of the Zebra Mussel, Dreissena polymorpha: A Resource for Invasive Species Research.</title>
        <authorList>
            <person name="McCartney M.A."/>
            <person name="Auch B."/>
            <person name="Kono T."/>
            <person name="Mallez S."/>
            <person name="Zhang Y."/>
            <person name="Obille A."/>
            <person name="Becker A."/>
            <person name="Abrahante J.E."/>
            <person name="Garbe J."/>
            <person name="Badalamenti J.P."/>
            <person name="Herman A."/>
            <person name="Mangelson H."/>
            <person name="Liachko I."/>
            <person name="Sullivan S."/>
            <person name="Sone E.D."/>
            <person name="Koren S."/>
            <person name="Silverstein K.A.T."/>
            <person name="Beckman K.B."/>
            <person name="Gohl D.M."/>
        </authorList>
    </citation>
    <scope>NUCLEOTIDE SEQUENCE</scope>
    <source>
        <strain evidence="1">Duluth1</strain>
        <tissue evidence="1">Whole animal</tissue>
    </source>
</reference>
<accession>A0A9D4GQ59</accession>
<proteinExistence type="predicted"/>
<organism evidence="1 2">
    <name type="scientific">Dreissena polymorpha</name>
    <name type="common">Zebra mussel</name>
    <name type="synonym">Mytilus polymorpha</name>
    <dbReference type="NCBI Taxonomy" id="45954"/>
    <lineage>
        <taxon>Eukaryota</taxon>
        <taxon>Metazoa</taxon>
        <taxon>Spiralia</taxon>
        <taxon>Lophotrochozoa</taxon>
        <taxon>Mollusca</taxon>
        <taxon>Bivalvia</taxon>
        <taxon>Autobranchia</taxon>
        <taxon>Heteroconchia</taxon>
        <taxon>Euheterodonta</taxon>
        <taxon>Imparidentia</taxon>
        <taxon>Neoheterodontei</taxon>
        <taxon>Myida</taxon>
        <taxon>Dreissenoidea</taxon>
        <taxon>Dreissenidae</taxon>
        <taxon>Dreissena</taxon>
    </lineage>
</organism>
<dbReference type="Proteomes" id="UP000828390">
    <property type="component" value="Unassembled WGS sequence"/>
</dbReference>
<dbReference type="EMBL" id="JAIWYP010000005">
    <property type="protein sequence ID" value="KAH3819733.1"/>
    <property type="molecule type" value="Genomic_DNA"/>
</dbReference>
<comment type="caution">
    <text evidence="1">The sequence shown here is derived from an EMBL/GenBank/DDBJ whole genome shotgun (WGS) entry which is preliminary data.</text>
</comment>
<sequence>MFPCYRVVDRQTVKRMSLIMNGYNKIRGTIHSNAIVMRETNIQLPFLNQRTLQAW</sequence>
<gene>
    <name evidence="1" type="ORF">DPMN_121476</name>
</gene>
<dbReference type="AlphaFoldDB" id="A0A9D4GQ59"/>
<evidence type="ECO:0000313" key="2">
    <source>
        <dbReference type="Proteomes" id="UP000828390"/>
    </source>
</evidence>
<protein>
    <submittedName>
        <fullName evidence="1">Uncharacterized protein</fullName>
    </submittedName>
</protein>